<dbReference type="PROSITE" id="PS50234">
    <property type="entry name" value="VWFA"/>
    <property type="match status" value="1"/>
</dbReference>
<organism evidence="3 4">
    <name type="scientific">Gomphillus americanus</name>
    <dbReference type="NCBI Taxonomy" id="1940652"/>
    <lineage>
        <taxon>Eukaryota</taxon>
        <taxon>Fungi</taxon>
        <taxon>Dikarya</taxon>
        <taxon>Ascomycota</taxon>
        <taxon>Pezizomycotina</taxon>
        <taxon>Lecanoromycetes</taxon>
        <taxon>OSLEUM clade</taxon>
        <taxon>Ostropomycetidae</taxon>
        <taxon>Ostropales</taxon>
        <taxon>Graphidaceae</taxon>
        <taxon>Gomphilloideae</taxon>
        <taxon>Gomphillus</taxon>
    </lineage>
</organism>
<keyword evidence="4" id="KW-1185">Reference proteome</keyword>
<dbReference type="Pfam" id="PF00092">
    <property type="entry name" value="VWA"/>
    <property type="match status" value="1"/>
</dbReference>
<gene>
    <name evidence="3" type="ORF">GOMPHAMPRED_005016</name>
</gene>
<accession>A0A8H3EMC4</accession>
<proteinExistence type="predicted"/>
<dbReference type="InterPro" id="IPR002035">
    <property type="entry name" value="VWF_A"/>
</dbReference>
<dbReference type="Proteomes" id="UP000664169">
    <property type="component" value="Unassembled WGS sequence"/>
</dbReference>
<dbReference type="InterPro" id="IPR036465">
    <property type="entry name" value="vWFA_dom_sf"/>
</dbReference>
<feature type="region of interest" description="Disordered" evidence="1">
    <location>
        <begin position="35"/>
        <end position="110"/>
    </location>
</feature>
<feature type="compositionally biased region" description="Polar residues" evidence="1">
    <location>
        <begin position="39"/>
        <end position="49"/>
    </location>
</feature>
<protein>
    <recommendedName>
        <fullName evidence="2">VWFA domain-containing protein</fullName>
    </recommendedName>
</protein>
<comment type="caution">
    <text evidence="3">The sequence shown here is derived from an EMBL/GenBank/DDBJ whole genome shotgun (WGS) entry which is preliminary data.</text>
</comment>
<dbReference type="AlphaFoldDB" id="A0A8H3EMC4"/>
<evidence type="ECO:0000313" key="4">
    <source>
        <dbReference type="Proteomes" id="UP000664169"/>
    </source>
</evidence>
<dbReference type="OrthoDB" id="2142040at2759"/>
<evidence type="ECO:0000313" key="3">
    <source>
        <dbReference type="EMBL" id="CAF9907093.1"/>
    </source>
</evidence>
<feature type="compositionally biased region" description="Low complexity" evidence="1">
    <location>
        <begin position="55"/>
        <end position="72"/>
    </location>
</feature>
<dbReference type="PANTHER" id="PTHR34706">
    <property type="entry name" value="SLR1338 PROTEIN"/>
    <property type="match status" value="1"/>
</dbReference>
<dbReference type="Gene3D" id="3.40.50.410">
    <property type="entry name" value="von Willebrand factor, type A domain"/>
    <property type="match status" value="1"/>
</dbReference>
<dbReference type="SUPFAM" id="SSF53300">
    <property type="entry name" value="vWA-like"/>
    <property type="match status" value="1"/>
</dbReference>
<feature type="compositionally biased region" description="Pro residues" evidence="1">
    <location>
        <begin position="90"/>
        <end position="101"/>
    </location>
</feature>
<name>A0A8H3EMC4_9LECA</name>
<sequence length="338" mass="36954">MPLVSFSPFSLSRQNSNHSTTLFKHVRAARISASRPISMESSYEQTSASLKEMGSSTSTSRSSPTSNPFSRPAHLGLSPPTRRPATVPVEAPPAYTPPPPAYTENAPNTTSASLVSDDKYSFLGQFDTKFVIDDSGSMAGRSWRETAAALEAITPVCTRYDADGIDIHFLNAPQQDHFFNVRSTEQVQRIFREQKPYGSTPTGTKLNQILRPYLRDLEIKGSDKVKPLNIIVITDGVASDDVESVVISTAKKLEKLDAPGWQVGIQFFQVGNEPEAAAALKELDDDLIGENCPRDIVDTVPFNGNGALSAEGILKVVLGSVNRKIDRKRNSIDEMRIQ</sequence>
<dbReference type="PANTHER" id="PTHR34706:SF1">
    <property type="entry name" value="VWFA DOMAIN-CONTAINING PROTEIN"/>
    <property type="match status" value="1"/>
</dbReference>
<evidence type="ECO:0000259" key="2">
    <source>
        <dbReference type="PROSITE" id="PS50234"/>
    </source>
</evidence>
<reference evidence="3" key="1">
    <citation type="submission" date="2021-03" db="EMBL/GenBank/DDBJ databases">
        <authorList>
            <person name="Tagirdzhanova G."/>
        </authorList>
    </citation>
    <scope>NUCLEOTIDE SEQUENCE</scope>
</reference>
<evidence type="ECO:0000256" key="1">
    <source>
        <dbReference type="SAM" id="MobiDB-lite"/>
    </source>
</evidence>
<feature type="domain" description="VWFA" evidence="2">
    <location>
        <begin position="127"/>
        <end position="284"/>
    </location>
</feature>
<dbReference type="EMBL" id="CAJPDQ010000003">
    <property type="protein sequence ID" value="CAF9907093.1"/>
    <property type="molecule type" value="Genomic_DNA"/>
</dbReference>